<dbReference type="Proteomes" id="UP000199205">
    <property type="component" value="Unassembled WGS sequence"/>
</dbReference>
<proteinExistence type="predicted"/>
<reference evidence="2 3" key="1">
    <citation type="submission" date="2016-08" db="EMBL/GenBank/DDBJ databases">
        <authorList>
            <person name="Seilhamer J.J."/>
        </authorList>
    </citation>
    <scope>NUCLEOTIDE SEQUENCE [LARGE SCALE GENOMIC DNA]</scope>
    <source>
        <strain evidence="2 3">P1-7</strain>
    </source>
</reference>
<protein>
    <submittedName>
        <fullName evidence="2">Glyoxalase-like domain-containing protein</fullName>
    </submittedName>
</protein>
<dbReference type="PROSITE" id="PS51819">
    <property type="entry name" value="VOC"/>
    <property type="match status" value="1"/>
</dbReference>
<evidence type="ECO:0000259" key="1">
    <source>
        <dbReference type="PROSITE" id="PS51819"/>
    </source>
</evidence>
<dbReference type="InterPro" id="IPR029068">
    <property type="entry name" value="Glyas_Bleomycin-R_OHBP_Dase"/>
</dbReference>
<sequence length="132" mass="14545">MKFASTRIIAADIKAMVAFYEMIAGLQAEWLAPVFAEIQTSAATLAIGAVETVALWKEGSAEPGANRTACIEFQVADIDAEYERLKDKVPLVHELKMMPWGNKTFQFRDPEGTAVSLYMPATDAAKKRFASR</sequence>
<accession>A0A1C3VLW2</accession>
<dbReference type="EMBL" id="FMAF01000005">
    <property type="protein sequence ID" value="SCB28820.1"/>
    <property type="molecule type" value="Genomic_DNA"/>
</dbReference>
<dbReference type="AlphaFoldDB" id="A0A1C3VLW2"/>
<evidence type="ECO:0000313" key="2">
    <source>
        <dbReference type="EMBL" id="SCB28820.1"/>
    </source>
</evidence>
<dbReference type="InterPro" id="IPR004360">
    <property type="entry name" value="Glyas_Fos-R_dOase_dom"/>
</dbReference>
<dbReference type="Pfam" id="PF00903">
    <property type="entry name" value="Glyoxalase"/>
    <property type="match status" value="1"/>
</dbReference>
<dbReference type="SUPFAM" id="SSF54593">
    <property type="entry name" value="Glyoxalase/Bleomycin resistance protein/Dihydroxybiphenyl dioxygenase"/>
    <property type="match status" value="1"/>
</dbReference>
<evidence type="ECO:0000313" key="3">
    <source>
        <dbReference type="Proteomes" id="UP000199205"/>
    </source>
</evidence>
<dbReference type="OrthoDB" id="9798201at2"/>
<dbReference type="InterPro" id="IPR037523">
    <property type="entry name" value="VOC_core"/>
</dbReference>
<dbReference type="RefSeq" id="WP_037202471.1">
    <property type="nucleotide sequence ID" value="NZ_FMAF01000005.1"/>
</dbReference>
<gene>
    <name evidence="2" type="ORF">GA0061101_105526</name>
</gene>
<feature type="domain" description="VOC" evidence="1">
    <location>
        <begin position="2"/>
        <end position="120"/>
    </location>
</feature>
<dbReference type="Gene3D" id="3.10.180.10">
    <property type="entry name" value="2,3-Dihydroxybiphenyl 1,2-Dioxygenase, domain 1"/>
    <property type="match status" value="1"/>
</dbReference>
<name>A0A1C3VLW2_9HYPH</name>
<organism evidence="2 3">
    <name type="scientific">Rhizobium lusitanum</name>
    <dbReference type="NCBI Taxonomy" id="293958"/>
    <lineage>
        <taxon>Bacteria</taxon>
        <taxon>Pseudomonadati</taxon>
        <taxon>Pseudomonadota</taxon>
        <taxon>Alphaproteobacteria</taxon>
        <taxon>Hyphomicrobiales</taxon>
        <taxon>Rhizobiaceae</taxon>
        <taxon>Rhizobium/Agrobacterium group</taxon>
        <taxon>Rhizobium</taxon>
    </lineage>
</organism>